<feature type="region of interest" description="Disordered" evidence="1">
    <location>
        <begin position="233"/>
        <end position="282"/>
    </location>
</feature>
<feature type="compositionally biased region" description="Basic and acidic residues" evidence="1">
    <location>
        <begin position="775"/>
        <end position="789"/>
    </location>
</feature>
<dbReference type="PANTHER" id="PTHR35311:SF1">
    <property type="entry name" value="PROTEIN EMBRYO DEFECTIVE 1674"/>
    <property type="match status" value="1"/>
</dbReference>
<feature type="compositionally biased region" description="Polar residues" evidence="1">
    <location>
        <begin position="399"/>
        <end position="411"/>
    </location>
</feature>
<dbReference type="EMBL" id="HBHW01002452">
    <property type="protein sequence ID" value="CAE0034028.1"/>
    <property type="molecule type" value="Transcribed_RNA"/>
</dbReference>
<feature type="region of interest" description="Disordered" evidence="1">
    <location>
        <begin position="397"/>
        <end position="693"/>
    </location>
</feature>
<sequence>MEEARDDEKVYLREWYVFLRYNRDRVKVLVRGRREVERGVLDQEPWQSSPIVRRLSPREVITKRGSCYVLVGPCDERAAKASGVSSEIIDVFRHGFDDAWKRIVMDMAFSWKQESTDTRESPAAQVTKNATTTVPKLPNTLEFVDQDHDELFSQPVPTRSPVISEPLTPRTREVGCEAQPHQIVNIEHHLDILNSPEHANDNPPTPEGNRLSAVQAGIVKPVPDTRANKEGLVHPLASQPLNAEDVTNSMSKTNGVSGKGSSGNSRRSSQISKKDSGASRNENVSLKLKVHDSANSSYSAPTYVALDNDGLTTNDQAPGVEINSMPLSPKSPARDEGSSTQDDDEELKAVDALPVLVAVAEASKDHESTGTVLVPRVPGAASPAREKVSQIGPVLGVETGTNSAASRSAKTGPTGAMTREQDIEPRAKLRPRRGSSKTQLLVGPKDPASINPEGSYRRKALATGVRGDQSVDNATETSTSVGKGSGKKSAREDGSPAIEEVSRKGTLVPSSSHQSTVEIEGRSPRRTSIEDNKNVQELHDNADTPEEQKRTTDTLPTPPKPAEVDKRAFKPSEGTSSVKTQDSKMSMQKVNVAARESPPKRSRRTGNRELERLRTKIDYSVFYLPGPTNHRRESLSAGNGRISNAPSSEAHVDLSKGSGLSSGGVSRSRKRPDRKMQPEETVPQKQESELISADSSLLNRAGVRTSRSGRVIMPVLEYWRNQTVRRGVLGIEDIEDPSNEMLSGKKRRYSELKVRRKLFHDSTDGSESPIANGQDLKDTKPEEQGNEKHRTNRKRRKRQTIG</sequence>
<dbReference type="PANTHER" id="PTHR35311">
    <property type="entry name" value="KINETOCHORE-ASSOCIATED PROTEIN KNL-2 HOMOLOG"/>
    <property type="match status" value="1"/>
</dbReference>
<feature type="compositionally biased region" description="Polar residues" evidence="1">
    <location>
        <begin position="508"/>
        <end position="517"/>
    </location>
</feature>
<feature type="compositionally biased region" description="Polar residues" evidence="1">
    <location>
        <begin position="239"/>
        <end position="250"/>
    </location>
</feature>
<dbReference type="InterPro" id="IPR015216">
    <property type="entry name" value="SANTA"/>
</dbReference>
<feature type="region of interest" description="Disordered" evidence="1">
    <location>
        <begin position="307"/>
        <end position="347"/>
    </location>
</feature>
<dbReference type="InterPro" id="IPR053090">
    <property type="entry name" value="Centromere_KNL-2_homolog"/>
</dbReference>
<gene>
    <name evidence="3" type="ORF">RMAR00112_LOCUS1970</name>
</gene>
<evidence type="ECO:0000259" key="2">
    <source>
        <dbReference type="Pfam" id="PF09133"/>
    </source>
</evidence>
<feature type="compositionally biased region" description="Low complexity" evidence="1">
    <location>
        <begin position="655"/>
        <end position="666"/>
    </location>
</feature>
<dbReference type="AlphaFoldDB" id="A0A7S2ZAM9"/>
<feature type="compositionally biased region" description="Basic and acidic residues" evidence="1">
    <location>
        <begin position="606"/>
        <end position="617"/>
    </location>
</feature>
<feature type="compositionally biased region" description="Basic residues" evidence="1">
    <location>
        <begin position="790"/>
        <end position="802"/>
    </location>
</feature>
<organism evidence="3">
    <name type="scientific">Rhodosorus marinus</name>
    <dbReference type="NCBI Taxonomy" id="101924"/>
    <lineage>
        <taxon>Eukaryota</taxon>
        <taxon>Rhodophyta</taxon>
        <taxon>Stylonematophyceae</taxon>
        <taxon>Stylonematales</taxon>
        <taxon>Stylonemataceae</taxon>
        <taxon>Rhodosorus</taxon>
    </lineage>
</organism>
<evidence type="ECO:0000313" key="3">
    <source>
        <dbReference type="EMBL" id="CAE0034028.1"/>
    </source>
</evidence>
<evidence type="ECO:0000256" key="1">
    <source>
        <dbReference type="SAM" id="MobiDB-lite"/>
    </source>
</evidence>
<feature type="domain" description="SANTA" evidence="2">
    <location>
        <begin position="10"/>
        <end position="102"/>
    </location>
</feature>
<feature type="compositionally biased region" description="Polar residues" evidence="1">
    <location>
        <begin position="573"/>
        <end position="589"/>
    </location>
</feature>
<name>A0A7S2ZAM9_9RHOD</name>
<protein>
    <recommendedName>
        <fullName evidence="2">SANTA domain-containing protein</fullName>
    </recommendedName>
</protein>
<dbReference type="Pfam" id="PF09133">
    <property type="entry name" value="SANTA"/>
    <property type="match status" value="1"/>
</dbReference>
<proteinExistence type="predicted"/>
<feature type="region of interest" description="Disordered" evidence="1">
    <location>
        <begin position="758"/>
        <end position="802"/>
    </location>
</feature>
<reference evidence="3" key="1">
    <citation type="submission" date="2021-01" db="EMBL/GenBank/DDBJ databases">
        <authorList>
            <person name="Corre E."/>
            <person name="Pelletier E."/>
            <person name="Niang G."/>
            <person name="Scheremetjew M."/>
            <person name="Finn R."/>
            <person name="Kale V."/>
            <person name="Holt S."/>
            <person name="Cochrane G."/>
            <person name="Meng A."/>
            <person name="Brown T."/>
            <person name="Cohen L."/>
        </authorList>
    </citation>
    <scope>NUCLEOTIDE SEQUENCE</scope>
    <source>
        <strain evidence="3">CCMP 769</strain>
    </source>
</reference>
<feature type="compositionally biased region" description="Basic and acidic residues" evidence="1">
    <location>
        <begin position="519"/>
        <end position="552"/>
    </location>
</feature>
<accession>A0A7S2ZAM9</accession>